<evidence type="ECO:0000256" key="1">
    <source>
        <dbReference type="ARBA" id="ARBA00006295"/>
    </source>
</evidence>
<dbReference type="GO" id="GO:0007059">
    <property type="term" value="P:chromosome segregation"/>
    <property type="evidence" value="ECO:0007669"/>
    <property type="project" value="UniProtKB-KW"/>
</dbReference>
<dbReference type="PANTHER" id="PTHR33375">
    <property type="entry name" value="CHROMOSOME-PARTITIONING PROTEIN PARB-RELATED"/>
    <property type="match status" value="1"/>
</dbReference>
<dbReference type="NCBIfam" id="TIGR00180">
    <property type="entry name" value="parB_part"/>
    <property type="match status" value="1"/>
</dbReference>
<proteinExistence type="inferred from homology"/>
<keyword evidence="2" id="KW-0159">Chromosome partition</keyword>
<reference evidence="6" key="1">
    <citation type="submission" date="2017-04" db="EMBL/GenBank/DDBJ databases">
        <authorList>
            <person name="Varghese N."/>
            <person name="Submissions S."/>
        </authorList>
    </citation>
    <scope>NUCLEOTIDE SEQUENCE [LARGE SCALE GENOMIC DNA]</scope>
    <source>
        <strain evidence="6">DSM 9293</strain>
    </source>
</reference>
<name>A0A1W1WPW1_SULTA</name>
<dbReference type="AlphaFoldDB" id="A0A1W1WPW1"/>
<protein>
    <submittedName>
        <fullName evidence="5">ParB-like nuclease domain-containing protein</fullName>
    </submittedName>
</protein>
<dbReference type="SUPFAM" id="SSF109709">
    <property type="entry name" value="KorB DNA-binding domain-like"/>
    <property type="match status" value="1"/>
</dbReference>
<dbReference type="Gene3D" id="1.10.10.2830">
    <property type="match status" value="1"/>
</dbReference>
<evidence type="ECO:0000256" key="2">
    <source>
        <dbReference type="ARBA" id="ARBA00022829"/>
    </source>
</evidence>
<organism evidence="5 6">
    <name type="scientific">Sulfobacillus thermosulfidooxidans (strain DSM 9293 / VKM B-1269 / AT-1)</name>
    <dbReference type="NCBI Taxonomy" id="929705"/>
    <lineage>
        <taxon>Bacteria</taxon>
        <taxon>Bacillati</taxon>
        <taxon>Bacillota</taxon>
        <taxon>Clostridia</taxon>
        <taxon>Eubacteriales</taxon>
        <taxon>Clostridiales Family XVII. Incertae Sedis</taxon>
        <taxon>Sulfobacillus</taxon>
    </lineage>
</organism>
<feature type="region of interest" description="Disordered" evidence="3">
    <location>
        <begin position="345"/>
        <end position="365"/>
    </location>
</feature>
<dbReference type="Pfam" id="PF02195">
    <property type="entry name" value="ParB_N"/>
    <property type="match status" value="1"/>
</dbReference>
<evidence type="ECO:0000313" key="6">
    <source>
        <dbReference type="Proteomes" id="UP000192660"/>
    </source>
</evidence>
<dbReference type="InterPro" id="IPR004437">
    <property type="entry name" value="ParB/RepB/Spo0J"/>
</dbReference>
<sequence length="421" mass="47570">MLSRDNTVKMLREFVELVLDDTTRRQLAQTWAITDADMVTPRRFATTVVTHHREQLLQAIAENDRLDTQWKAYQNDGLAGVQALWESERRIRRQTNKTHIAAARSIGAPAPSLDREPAITLPKSTVTTLEAVEAVVHAPIQELPLDTIVVRDVNVRLNIEDDPTFAELVTSIEQHGLLQPVVVTSDGNNSGQWRLLAGERRYRAVKNLGWRTILARIVDVPESAWKIVMLTENVQRQDLAPWEEALGYQQLLDTGLSLRQLAKQLHKSPAYLSGLLKLIRNPLIREAMRDHRLDTRSLALELAPLIDVEGHEKIPNTLEPVLQFIAAKRPTVTQLREHITERLAAPSPLTREASPPQKPRAARGSFLKKEVARLEEIQKTRITRLSPEELAVLADLYDRTARALRERLEGPPLPTNESPSD</sequence>
<dbReference type="SUPFAM" id="SSF110849">
    <property type="entry name" value="ParB/Sulfiredoxin"/>
    <property type="match status" value="1"/>
</dbReference>
<dbReference type="InterPro" id="IPR041468">
    <property type="entry name" value="HTH_ParB/Spo0J"/>
</dbReference>
<dbReference type="InterPro" id="IPR036086">
    <property type="entry name" value="ParB/Sulfiredoxin_sf"/>
</dbReference>
<dbReference type="OrthoDB" id="9802051at2"/>
<feature type="domain" description="ParB-like N-terminal" evidence="4">
    <location>
        <begin position="141"/>
        <end position="234"/>
    </location>
</feature>
<keyword evidence="6" id="KW-1185">Reference proteome</keyword>
<dbReference type="RefSeq" id="WP_084662367.1">
    <property type="nucleotide sequence ID" value="NZ_FWWY01000002.1"/>
</dbReference>
<dbReference type="EMBL" id="FWWY01000002">
    <property type="protein sequence ID" value="SMC08255.1"/>
    <property type="molecule type" value="Genomic_DNA"/>
</dbReference>
<dbReference type="Proteomes" id="UP000192660">
    <property type="component" value="Unassembled WGS sequence"/>
</dbReference>
<dbReference type="InterPro" id="IPR050336">
    <property type="entry name" value="Chromosome_partition/occlusion"/>
</dbReference>
<dbReference type="GO" id="GO:0003677">
    <property type="term" value="F:DNA binding"/>
    <property type="evidence" value="ECO:0007669"/>
    <property type="project" value="InterPro"/>
</dbReference>
<dbReference type="Pfam" id="PF17762">
    <property type="entry name" value="HTH_ParB"/>
    <property type="match status" value="1"/>
</dbReference>
<evidence type="ECO:0000259" key="4">
    <source>
        <dbReference type="SMART" id="SM00470"/>
    </source>
</evidence>
<comment type="similarity">
    <text evidence="1">Belongs to the ParB family.</text>
</comment>
<dbReference type="SMART" id="SM00470">
    <property type="entry name" value="ParB"/>
    <property type="match status" value="1"/>
</dbReference>
<dbReference type="PANTHER" id="PTHR33375:SF1">
    <property type="entry name" value="CHROMOSOME-PARTITIONING PROTEIN PARB-RELATED"/>
    <property type="match status" value="1"/>
</dbReference>
<evidence type="ECO:0000313" key="5">
    <source>
        <dbReference type="EMBL" id="SMC08255.1"/>
    </source>
</evidence>
<dbReference type="InterPro" id="IPR003115">
    <property type="entry name" value="ParB_N"/>
</dbReference>
<evidence type="ECO:0000256" key="3">
    <source>
        <dbReference type="SAM" id="MobiDB-lite"/>
    </source>
</evidence>
<accession>A0A1W1WPW1</accession>
<dbReference type="GO" id="GO:0005694">
    <property type="term" value="C:chromosome"/>
    <property type="evidence" value="ECO:0007669"/>
    <property type="project" value="TreeGrafter"/>
</dbReference>
<gene>
    <name evidence="5" type="ORF">SAMN00768000_3803</name>
</gene>
<dbReference type="Gene3D" id="3.90.1530.30">
    <property type="match status" value="1"/>
</dbReference>